<gene>
    <name evidence="1" type="ORF">FB566_3367</name>
</gene>
<comment type="caution">
    <text evidence="1">The sequence shown here is derived from an EMBL/GenBank/DDBJ whole genome shotgun (WGS) entry which is preliminary data.</text>
</comment>
<keyword evidence="2" id="KW-1185">Reference proteome</keyword>
<evidence type="ECO:0000313" key="1">
    <source>
        <dbReference type="EMBL" id="TQL77800.1"/>
    </source>
</evidence>
<proteinExistence type="predicted"/>
<evidence type="ECO:0000313" key="2">
    <source>
        <dbReference type="Proteomes" id="UP000317043"/>
    </source>
</evidence>
<dbReference type="AlphaFoldDB" id="A0A543AZ59"/>
<dbReference type="OrthoDB" id="3295447at2"/>
<dbReference type="EMBL" id="VFOW01000001">
    <property type="protein sequence ID" value="TQL77800.1"/>
    <property type="molecule type" value="Genomic_DNA"/>
</dbReference>
<accession>A0A543AZ59</accession>
<reference evidence="1 2" key="1">
    <citation type="submission" date="2019-06" db="EMBL/GenBank/DDBJ databases">
        <title>Sequencing the genomes of 1000 actinobacteria strains.</title>
        <authorList>
            <person name="Klenk H.-P."/>
        </authorList>
    </citation>
    <scope>NUCLEOTIDE SEQUENCE [LARGE SCALE GENOMIC DNA]</scope>
    <source>
        <strain evidence="1 2">DSM 45928</strain>
    </source>
</reference>
<organism evidence="1 2">
    <name type="scientific">Stackebrandtia endophytica</name>
    <dbReference type="NCBI Taxonomy" id="1496996"/>
    <lineage>
        <taxon>Bacteria</taxon>
        <taxon>Bacillati</taxon>
        <taxon>Actinomycetota</taxon>
        <taxon>Actinomycetes</taxon>
        <taxon>Glycomycetales</taxon>
        <taxon>Glycomycetaceae</taxon>
        <taxon>Stackebrandtia</taxon>
    </lineage>
</organism>
<protein>
    <submittedName>
        <fullName evidence="1">Uncharacterized protein</fullName>
    </submittedName>
</protein>
<dbReference type="InParanoid" id="A0A543AZ59"/>
<dbReference type="RefSeq" id="WP_142041233.1">
    <property type="nucleotide sequence ID" value="NZ_JBHTGS010000001.1"/>
</dbReference>
<sequence length="184" mass="20796">MGIVADRLTALTIRVTSPDANIQGKLNGRDVRIQFRPDTYRDYDDPRLAHQLSRLLTLMATGYRRGHRQIMDEVELTSVINPDDARSEAQRRYLEGVARLVVVGATSSGLVRIRSTGMRNWECRIADGTIAYLTEDEFVAETEAAIQVLLRNYRREITFLKDRCYGLDIPAVREARLAAERAGG</sequence>
<name>A0A543AZ59_9ACTN</name>
<dbReference type="Proteomes" id="UP000317043">
    <property type="component" value="Unassembled WGS sequence"/>
</dbReference>